<feature type="compositionally biased region" description="Basic and acidic residues" evidence="4">
    <location>
        <begin position="260"/>
        <end position="275"/>
    </location>
</feature>
<keyword evidence="1" id="KW-0489">Methyltransferase</keyword>
<dbReference type="GO" id="GO:0005634">
    <property type="term" value="C:nucleus"/>
    <property type="evidence" value="ECO:0000318"/>
    <property type="project" value="GO_Central"/>
</dbReference>
<dbReference type="Proteomes" id="UP000007241">
    <property type="component" value="Unassembled WGS sequence"/>
</dbReference>
<dbReference type="PANTHER" id="PTHR13271">
    <property type="entry name" value="UNCHARACTERIZED PUTATIVE METHYLTRANSFERASE"/>
    <property type="match status" value="1"/>
</dbReference>
<evidence type="ECO:0000259" key="5">
    <source>
        <dbReference type="Pfam" id="PF09273"/>
    </source>
</evidence>
<dbReference type="OMA" id="EVDAYHE"/>
<evidence type="ECO:0000313" key="7">
    <source>
        <dbReference type="Proteomes" id="UP000007241"/>
    </source>
</evidence>
<dbReference type="OrthoDB" id="441812at2759"/>
<keyword evidence="3" id="KW-0949">S-adenosyl-L-methionine</keyword>
<dbReference type="SUPFAM" id="SSF81822">
    <property type="entry name" value="RuBisCo LSMT C-terminal, substrate-binding domain"/>
    <property type="match status" value="1"/>
</dbReference>
<keyword evidence="7" id="KW-1185">Reference proteome</keyword>
<dbReference type="FunCoup" id="F4P0T6">
    <property type="interactions" value="258"/>
</dbReference>
<evidence type="ECO:0000256" key="1">
    <source>
        <dbReference type="ARBA" id="ARBA00022603"/>
    </source>
</evidence>
<dbReference type="RefSeq" id="XP_006678173.1">
    <property type="nucleotide sequence ID" value="XM_006678110.1"/>
</dbReference>
<dbReference type="HOGENOM" id="CLU_449749_0_0_1"/>
<evidence type="ECO:0000256" key="2">
    <source>
        <dbReference type="ARBA" id="ARBA00022679"/>
    </source>
</evidence>
<name>F4P0T6_BATDJ</name>
<feature type="domain" description="Rubisco LSMT substrate-binding" evidence="5">
    <location>
        <begin position="529"/>
        <end position="595"/>
    </location>
</feature>
<organism evidence="6 7">
    <name type="scientific">Batrachochytrium dendrobatidis (strain JAM81 / FGSC 10211)</name>
    <name type="common">Frog chytrid fungus</name>
    <dbReference type="NCBI Taxonomy" id="684364"/>
    <lineage>
        <taxon>Eukaryota</taxon>
        <taxon>Fungi</taxon>
        <taxon>Fungi incertae sedis</taxon>
        <taxon>Chytridiomycota</taxon>
        <taxon>Chytridiomycota incertae sedis</taxon>
        <taxon>Chytridiomycetes</taxon>
        <taxon>Rhizophydiales</taxon>
        <taxon>Rhizophydiales incertae sedis</taxon>
        <taxon>Batrachochytrium</taxon>
    </lineage>
</organism>
<gene>
    <name evidence="6" type="ORF">BATDEDRAFT_87914</name>
</gene>
<reference evidence="6 7" key="1">
    <citation type="submission" date="2009-12" db="EMBL/GenBank/DDBJ databases">
        <title>The draft genome of Batrachochytrium dendrobatidis.</title>
        <authorList>
            <consortium name="US DOE Joint Genome Institute (JGI-PGF)"/>
            <person name="Kuo A."/>
            <person name="Salamov A."/>
            <person name="Schmutz J."/>
            <person name="Lucas S."/>
            <person name="Pitluck S."/>
            <person name="Rosenblum E."/>
            <person name="Stajich J."/>
            <person name="Eisen M."/>
            <person name="Grigoriev I.V."/>
        </authorList>
    </citation>
    <scope>NUCLEOTIDE SEQUENCE [LARGE SCALE GENOMIC DNA]</scope>
    <source>
        <strain evidence="7">JAM81 / FGSC 10211</strain>
    </source>
</reference>
<evidence type="ECO:0000256" key="3">
    <source>
        <dbReference type="ARBA" id="ARBA00022691"/>
    </source>
</evidence>
<dbReference type="STRING" id="684364.F4P0T6"/>
<dbReference type="AlphaFoldDB" id="F4P0T6"/>
<dbReference type="InterPro" id="IPR015353">
    <property type="entry name" value="Rubisco_LSMT_subst-bd"/>
</dbReference>
<dbReference type="Pfam" id="PF09273">
    <property type="entry name" value="Rubis-subs-bind"/>
    <property type="match status" value="1"/>
</dbReference>
<dbReference type="EMBL" id="GL882882">
    <property type="protein sequence ID" value="EGF81338.1"/>
    <property type="molecule type" value="Genomic_DNA"/>
</dbReference>
<feature type="region of interest" description="Disordered" evidence="4">
    <location>
        <begin position="245"/>
        <end position="281"/>
    </location>
</feature>
<evidence type="ECO:0000256" key="4">
    <source>
        <dbReference type="SAM" id="MobiDB-lite"/>
    </source>
</evidence>
<dbReference type="Gene3D" id="3.90.1410.10">
    <property type="entry name" value="set domain protein methyltransferase, domain 1"/>
    <property type="match status" value="1"/>
</dbReference>
<protein>
    <recommendedName>
        <fullName evidence="5">Rubisco LSMT substrate-binding domain-containing protein</fullName>
    </recommendedName>
</protein>
<dbReference type="SUPFAM" id="SSF82199">
    <property type="entry name" value="SET domain"/>
    <property type="match status" value="2"/>
</dbReference>
<dbReference type="PANTHER" id="PTHR13271:SF34">
    <property type="entry name" value="N-LYSINE METHYLTRANSFERASE SETD6"/>
    <property type="match status" value="1"/>
</dbReference>
<dbReference type="InParanoid" id="F4P0T6"/>
<dbReference type="GO" id="GO:0032259">
    <property type="term" value="P:methylation"/>
    <property type="evidence" value="ECO:0007669"/>
    <property type="project" value="UniProtKB-KW"/>
</dbReference>
<keyword evidence="2" id="KW-0808">Transferase</keyword>
<evidence type="ECO:0000313" key="6">
    <source>
        <dbReference type="EMBL" id="EGF81338.1"/>
    </source>
</evidence>
<accession>F4P0T6</accession>
<dbReference type="InterPro" id="IPR036464">
    <property type="entry name" value="Rubisco_LSMT_subst-bd_sf"/>
</dbReference>
<dbReference type="Gene3D" id="3.90.1420.10">
    <property type="entry name" value="Rubisco LSMT, substrate-binding domain"/>
    <property type="match status" value="1"/>
</dbReference>
<dbReference type="CDD" id="cd10527">
    <property type="entry name" value="SET_LSMT"/>
    <property type="match status" value="1"/>
</dbReference>
<dbReference type="GeneID" id="18242966"/>
<proteinExistence type="predicted"/>
<sequence length="607" mass="68023">MSRLNILKQWFGENKIAYDEEKIRIEHDTNNGFRVFAKQTLEVGDILCAIPKEAILSIKNCGVADVLEEQGLGGQLGLVIALMFERSLGEKSPWYGYIQSLPLRENIPLFWEKDQQACLDGTAVAHLLEPMPKDLKADYKEHVVPLVKENSKVFNAAKMTFDDFTAATSLVTSRAFRVDVYHEEAMVPLADLFNHRTDGEHVHFETNAQVCYYCGASGVCECDMVSSSEGSSDEDWEDLAADNELEIDHDSESDSENEIVSDRKEWAEKGSKESDTESVCSCPSDLYCTDSEDESEDELIDDGILAADMIEMSVVLSAKRGEEIFNTYGTHSNADLLSRYGFAESNNPYSTAVILSSDVVKQAAKLYSSKSAIEARLVFLNEKFPDLMHDLLGTISRNQKLDTPAHDHQPDQTELGCCDEDNHDHHSEMDDEEVEVDLDYMHIGYDGHPSLVTLCTVAVLVADNALFSFWNQDLSSALEYFMRIHNGVWKDTIVVPVSKKNSRKHSRASSKSNSFVVTQKAKTPTTNVSDGCSPTKIAVFQFISQLCAYQLKRYPTNLQTDRQQLQLLEQSNISTQDSMHIKFALIVRIQEKTILKHAIGICDGIEL</sequence>
<dbReference type="GO" id="GO:0016279">
    <property type="term" value="F:protein-lysine N-methyltransferase activity"/>
    <property type="evidence" value="ECO:0000318"/>
    <property type="project" value="GO_Central"/>
</dbReference>
<dbReference type="InterPro" id="IPR046341">
    <property type="entry name" value="SET_dom_sf"/>
</dbReference>
<dbReference type="InterPro" id="IPR050600">
    <property type="entry name" value="SETD3_SETD6_MTase"/>
</dbReference>